<gene>
    <name evidence="3" type="ORF">E5161_07375</name>
</gene>
<organism evidence="3 4">
    <name type="scientific">Cohnella pontilimi</name>
    <dbReference type="NCBI Taxonomy" id="2564100"/>
    <lineage>
        <taxon>Bacteria</taxon>
        <taxon>Bacillati</taxon>
        <taxon>Bacillota</taxon>
        <taxon>Bacilli</taxon>
        <taxon>Bacillales</taxon>
        <taxon>Paenibacillaceae</taxon>
        <taxon>Cohnella</taxon>
    </lineage>
</organism>
<dbReference type="AlphaFoldDB" id="A0A4U0FED9"/>
<reference evidence="3 4" key="1">
    <citation type="submission" date="2019-04" db="EMBL/GenBank/DDBJ databases">
        <title>Cohnella sp. nov., isolated from soil.</title>
        <authorList>
            <person name="Kim W."/>
        </authorList>
    </citation>
    <scope>NUCLEOTIDE SEQUENCE [LARGE SCALE GENOMIC DNA]</scope>
    <source>
        <strain evidence="3 4">CAU 1483</strain>
    </source>
</reference>
<proteinExistence type="predicted"/>
<feature type="transmembrane region" description="Helical" evidence="1">
    <location>
        <begin position="12"/>
        <end position="31"/>
    </location>
</feature>
<protein>
    <recommendedName>
        <fullName evidence="2">Thioredoxin domain-containing protein</fullName>
    </recommendedName>
</protein>
<dbReference type="InterPro" id="IPR012336">
    <property type="entry name" value="Thioredoxin-like_fold"/>
</dbReference>
<dbReference type="InterPro" id="IPR013766">
    <property type="entry name" value="Thioredoxin_domain"/>
</dbReference>
<dbReference type="Gene3D" id="3.40.30.10">
    <property type="entry name" value="Glutaredoxin"/>
    <property type="match status" value="1"/>
</dbReference>
<dbReference type="Pfam" id="PF13098">
    <property type="entry name" value="Thioredoxin_2"/>
    <property type="match status" value="1"/>
</dbReference>
<evidence type="ECO:0000256" key="1">
    <source>
        <dbReference type="SAM" id="Phobius"/>
    </source>
</evidence>
<dbReference type="RefSeq" id="WP_136777083.1">
    <property type="nucleotide sequence ID" value="NZ_SUPK01000003.1"/>
</dbReference>
<keyword evidence="1" id="KW-0812">Transmembrane</keyword>
<evidence type="ECO:0000313" key="3">
    <source>
        <dbReference type="EMBL" id="TJY42664.1"/>
    </source>
</evidence>
<evidence type="ECO:0000313" key="4">
    <source>
        <dbReference type="Proteomes" id="UP000309673"/>
    </source>
</evidence>
<accession>A0A4U0FED9</accession>
<name>A0A4U0FED9_9BACL</name>
<dbReference type="InterPro" id="IPR036249">
    <property type="entry name" value="Thioredoxin-like_sf"/>
</dbReference>
<keyword evidence="1" id="KW-1133">Transmembrane helix</keyword>
<keyword evidence="1" id="KW-0472">Membrane</keyword>
<comment type="caution">
    <text evidence="3">The sequence shown here is derived from an EMBL/GenBank/DDBJ whole genome shotgun (WGS) entry which is preliminary data.</text>
</comment>
<evidence type="ECO:0000259" key="2">
    <source>
        <dbReference type="PROSITE" id="PS51352"/>
    </source>
</evidence>
<dbReference type="PROSITE" id="PS51352">
    <property type="entry name" value="THIOREDOXIN_2"/>
    <property type="match status" value="1"/>
</dbReference>
<dbReference type="Proteomes" id="UP000309673">
    <property type="component" value="Unassembled WGS sequence"/>
</dbReference>
<sequence length="188" mass="21546">MNIDLLTISNVALWIIVCVELFIMFFLTKYVKEFLSNFRVNPNGLSSISLQKGDPAPIFRAIDQNGNLIKLADNDSKITMMLFTKQSCNTCKQIYLSLPNIFRLFSNQFRFIVVTESKLDEDRLKEFSGFHFCESNNLYSKYKIEVVPTVVFIDQNGDILLVESLNNAEKLNSLIQNIARNEVEKQGA</sequence>
<feature type="domain" description="Thioredoxin" evidence="2">
    <location>
        <begin position="50"/>
        <end position="180"/>
    </location>
</feature>
<dbReference type="OrthoDB" id="9809746at2"/>
<keyword evidence="4" id="KW-1185">Reference proteome</keyword>
<dbReference type="EMBL" id="SUPK01000003">
    <property type="protein sequence ID" value="TJY42664.1"/>
    <property type="molecule type" value="Genomic_DNA"/>
</dbReference>
<dbReference type="SUPFAM" id="SSF52833">
    <property type="entry name" value="Thioredoxin-like"/>
    <property type="match status" value="1"/>
</dbReference>